<dbReference type="KEGG" id="falb:HYN59_09195"/>
<sequence>MQKFQLELLFHIIGIGSASGLFFDGSSLFMISDNSHLLYEYQLKDKTLQKTRLVSKEYSGPLEDVPKADKADYEAIAAKGDDLYLFGSGSTEKRNSIGHINRKTKEVFPPIDATDLYMVMQNFGEITPENFNIEAAVNAGDTWYVFNRGNGPSGQNGIFTLEGDIADTSFQIIYNEIKLPKINGAQASFTDAVKVGEKLYFIAAAEKSDSTYHDGEIAGTLIGRIDIETMELEFTETISLKNKFEGITLYKETGKTLEFLLCEDTDSDAAASDIYKLIIEK</sequence>
<keyword evidence="2" id="KW-1185">Reference proteome</keyword>
<dbReference type="InterPro" id="IPR053851">
    <property type="entry name" value="DUF6929"/>
</dbReference>
<evidence type="ECO:0008006" key="3">
    <source>
        <dbReference type="Google" id="ProtNLM"/>
    </source>
</evidence>
<protein>
    <recommendedName>
        <fullName evidence="3">Phytase-like domain-containing protein</fullName>
    </recommendedName>
</protein>
<organism evidence="1 2">
    <name type="scientific">Flavobacterium album</name>
    <dbReference type="NCBI Taxonomy" id="2175091"/>
    <lineage>
        <taxon>Bacteria</taxon>
        <taxon>Pseudomonadati</taxon>
        <taxon>Bacteroidota</taxon>
        <taxon>Flavobacteriia</taxon>
        <taxon>Flavobacteriales</taxon>
        <taxon>Flavobacteriaceae</taxon>
        <taxon>Flavobacterium</taxon>
    </lineage>
</organism>
<proteinExistence type="predicted"/>
<dbReference type="RefSeq" id="WP_108779693.1">
    <property type="nucleotide sequence ID" value="NZ_CP029186.1"/>
</dbReference>
<evidence type="ECO:0000313" key="2">
    <source>
        <dbReference type="Proteomes" id="UP000244929"/>
    </source>
</evidence>
<dbReference type="OrthoDB" id="6710009at2"/>
<evidence type="ECO:0000313" key="1">
    <source>
        <dbReference type="EMBL" id="AWH86973.1"/>
    </source>
</evidence>
<dbReference type="Proteomes" id="UP000244929">
    <property type="component" value="Chromosome"/>
</dbReference>
<name>A0A2S1R2M5_9FLAO</name>
<dbReference type="AlphaFoldDB" id="A0A2S1R2M5"/>
<accession>A0A2S1R2M5</accession>
<reference evidence="1 2" key="1">
    <citation type="submission" date="2018-04" db="EMBL/GenBank/DDBJ databases">
        <title>Genome sequencing of Flavobacterium sp. HYN0059.</title>
        <authorList>
            <person name="Yi H."/>
            <person name="Baek C."/>
        </authorList>
    </citation>
    <scope>NUCLEOTIDE SEQUENCE [LARGE SCALE GENOMIC DNA]</scope>
    <source>
        <strain evidence="1 2">HYN0059</strain>
    </source>
</reference>
<dbReference type="EMBL" id="CP029186">
    <property type="protein sequence ID" value="AWH86973.1"/>
    <property type="molecule type" value="Genomic_DNA"/>
</dbReference>
<dbReference type="Pfam" id="PF22000">
    <property type="entry name" value="DUF6929"/>
    <property type="match status" value="1"/>
</dbReference>
<gene>
    <name evidence="1" type="ORF">HYN59_09195</name>
</gene>